<dbReference type="Proteomes" id="UP000812031">
    <property type="component" value="Unassembled WGS sequence"/>
</dbReference>
<gene>
    <name evidence="2" type="ORF">KZH69_20345</name>
</gene>
<accession>A0ABS6Y1M5</accession>
<evidence type="ECO:0000313" key="2">
    <source>
        <dbReference type="EMBL" id="MBW4362835.1"/>
    </source>
</evidence>
<proteinExistence type="predicted"/>
<name>A0ABS6Y1M5_9FLAO</name>
<dbReference type="InterPro" id="IPR001357">
    <property type="entry name" value="BRCT_dom"/>
</dbReference>
<dbReference type="RefSeq" id="WP_219319301.1">
    <property type="nucleotide sequence ID" value="NZ_JAHWYN010000058.1"/>
</dbReference>
<protein>
    <recommendedName>
        <fullName evidence="1">BRCT domain-containing protein</fullName>
    </recommendedName>
</protein>
<keyword evidence="3" id="KW-1185">Reference proteome</keyword>
<evidence type="ECO:0000313" key="3">
    <source>
        <dbReference type="Proteomes" id="UP000812031"/>
    </source>
</evidence>
<dbReference type="EMBL" id="JAHWYN010000058">
    <property type="protein sequence ID" value="MBW4362835.1"/>
    <property type="molecule type" value="Genomic_DNA"/>
</dbReference>
<comment type="caution">
    <text evidence="2">The sequence shown here is derived from an EMBL/GenBank/DDBJ whole genome shotgun (WGS) entry which is preliminary data.</text>
</comment>
<feature type="domain" description="BRCT" evidence="1">
    <location>
        <begin position="44"/>
        <end position="113"/>
    </location>
</feature>
<dbReference type="Pfam" id="PF00533">
    <property type="entry name" value="BRCT"/>
    <property type="match status" value="1"/>
</dbReference>
<sequence>MALSEKLIRILRSNTILSELELNDLTERQGWDIVYALKPKAEPKIEICFTGFSPTEKSVLTKLAEENNFHIAKSITVNLNFLCCGENAGPSKMKKAEEQNVISLSAEEFRNLIETGEIPQNTYR</sequence>
<reference evidence="2 3" key="1">
    <citation type="submission" date="2021-07" db="EMBL/GenBank/DDBJ databases">
        <title>Flavobacterium sp. nov. isolated from sediment on the Taihu Lake.</title>
        <authorList>
            <person name="Qu J.-H."/>
        </authorList>
    </citation>
    <scope>NUCLEOTIDE SEQUENCE [LARGE SCALE GENOMIC DNA]</scope>
    <source>
        <strain evidence="2 3">NAS39</strain>
    </source>
</reference>
<evidence type="ECO:0000259" key="1">
    <source>
        <dbReference type="Pfam" id="PF00533"/>
    </source>
</evidence>
<organism evidence="2 3">
    <name type="scientific">Flavobacterium taihuense</name>
    <dbReference type="NCBI Taxonomy" id="2857508"/>
    <lineage>
        <taxon>Bacteria</taxon>
        <taxon>Pseudomonadati</taxon>
        <taxon>Bacteroidota</taxon>
        <taxon>Flavobacteriia</taxon>
        <taxon>Flavobacteriales</taxon>
        <taxon>Flavobacteriaceae</taxon>
        <taxon>Flavobacterium</taxon>
    </lineage>
</organism>